<reference evidence="3" key="1">
    <citation type="journal article" date="2019" name="Int. J. Syst. Evol. Microbiol.">
        <title>The Global Catalogue of Microorganisms (GCM) 10K type strain sequencing project: providing services to taxonomists for standard genome sequencing and annotation.</title>
        <authorList>
            <consortium name="The Broad Institute Genomics Platform"/>
            <consortium name="The Broad Institute Genome Sequencing Center for Infectious Disease"/>
            <person name="Wu L."/>
            <person name="Ma J."/>
        </authorList>
    </citation>
    <scope>NUCLEOTIDE SEQUENCE [LARGE SCALE GENOMIC DNA]</scope>
    <source>
        <strain evidence="3">JCM 16928</strain>
    </source>
</reference>
<feature type="transmembrane region" description="Helical" evidence="1">
    <location>
        <begin position="37"/>
        <end position="59"/>
    </location>
</feature>
<keyword evidence="3" id="KW-1185">Reference proteome</keyword>
<evidence type="ECO:0000313" key="3">
    <source>
        <dbReference type="Proteomes" id="UP001501222"/>
    </source>
</evidence>
<dbReference type="RefSeq" id="WP_344839331.1">
    <property type="nucleotide sequence ID" value="NZ_BAABAA010000002.1"/>
</dbReference>
<proteinExistence type="predicted"/>
<keyword evidence="1" id="KW-1133">Transmembrane helix</keyword>
<evidence type="ECO:0000313" key="2">
    <source>
        <dbReference type="EMBL" id="GAA3550818.1"/>
    </source>
</evidence>
<name>A0ABP6WI80_9ACTN</name>
<dbReference type="Proteomes" id="UP001501222">
    <property type="component" value="Unassembled WGS sequence"/>
</dbReference>
<accession>A0ABP6WI80</accession>
<keyword evidence="1" id="KW-0472">Membrane</keyword>
<gene>
    <name evidence="2" type="ORF">GCM10022235_18140</name>
</gene>
<dbReference type="EMBL" id="BAABAA010000002">
    <property type="protein sequence ID" value="GAA3550818.1"/>
    <property type="molecule type" value="Genomic_DNA"/>
</dbReference>
<organism evidence="2 3">
    <name type="scientific">Kribbella ginsengisoli</name>
    <dbReference type="NCBI Taxonomy" id="363865"/>
    <lineage>
        <taxon>Bacteria</taxon>
        <taxon>Bacillati</taxon>
        <taxon>Actinomycetota</taxon>
        <taxon>Actinomycetes</taxon>
        <taxon>Propionibacteriales</taxon>
        <taxon>Kribbellaceae</taxon>
        <taxon>Kribbella</taxon>
    </lineage>
</organism>
<protein>
    <submittedName>
        <fullName evidence="2">Uncharacterized protein</fullName>
    </submittedName>
</protein>
<keyword evidence="1" id="KW-0812">Transmembrane</keyword>
<evidence type="ECO:0000256" key="1">
    <source>
        <dbReference type="SAM" id="Phobius"/>
    </source>
</evidence>
<comment type="caution">
    <text evidence="2">The sequence shown here is derived from an EMBL/GenBank/DDBJ whole genome shotgun (WGS) entry which is preliminary data.</text>
</comment>
<sequence length="239" mass="25459">MTRQLKDLMHEATDRPAFTPDVDRLLTTGRRRRRNRLLVTAATVAASIAVVAGGTILTLDTTDRSAPAVSPTWSLPSVGPGGSTILCSDENGDPVPTLGADMWNWAVRLSVQDTYGASVVRHSPKDPQVVAYCTSEWGNGAKDSVVPGGAAGNVVLRKSAAVGRGLAQPGSVTTVFGKAPKGIQRITIQTEDGHVGNATIKAGYFAYRRIEQTPWPGPQPSVIVRFTFPGRPEYIAARR</sequence>